<reference evidence="2" key="1">
    <citation type="submission" date="2024-02" db="EMBL/GenBank/DDBJ databases">
        <authorList>
            <consortium name="ELIXIR-Norway"/>
            <consortium name="Elixir Norway"/>
        </authorList>
    </citation>
    <scope>NUCLEOTIDE SEQUENCE</scope>
</reference>
<feature type="compositionally biased region" description="Basic and acidic residues" evidence="1">
    <location>
        <begin position="119"/>
        <end position="129"/>
    </location>
</feature>
<feature type="region of interest" description="Disordered" evidence="1">
    <location>
        <begin position="1"/>
        <end position="180"/>
    </location>
</feature>
<protein>
    <submittedName>
        <fullName evidence="2">Uncharacterized protein</fullName>
    </submittedName>
</protein>
<feature type="compositionally biased region" description="Low complexity" evidence="1">
    <location>
        <begin position="214"/>
        <end position="230"/>
    </location>
</feature>
<feature type="compositionally biased region" description="Gly residues" evidence="1">
    <location>
        <begin position="166"/>
        <end position="177"/>
    </location>
</feature>
<gene>
    <name evidence="2" type="ORF">CSSPTR1EN2_LOCUS12769</name>
</gene>
<feature type="region of interest" description="Disordered" evidence="1">
    <location>
        <begin position="330"/>
        <end position="400"/>
    </location>
</feature>
<dbReference type="Proteomes" id="UP001497512">
    <property type="component" value="Chromosome 2"/>
</dbReference>
<dbReference type="EMBL" id="OZ019894">
    <property type="protein sequence ID" value="CAK9215513.1"/>
    <property type="molecule type" value="Genomic_DNA"/>
</dbReference>
<keyword evidence="3" id="KW-1185">Reference proteome</keyword>
<organism evidence="2 3">
    <name type="scientific">Sphagnum troendelagicum</name>
    <dbReference type="NCBI Taxonomy" id="128251"/>
    <lineage>
        <taxon>Eukaryota</taxon>
        <taxon>Viridiplantae</taxon>
        <taxon>Streptophyta</taxon>
        <taxon>Embryophyta</taxon>
        <taxon>Bryophyta</taxon>
        <taxon>Sphagnophytina</taxon>
        <taxon>Sphagnopsida</taxon>
        <taxon>Sphagnales</taxon>
        <taxon>Sphagnaceae</taxon>
        <taxon>Sphagnum</taxon>
    </lineage>
</organism>
<evidence type="ECO:0000256" key="1">
    <source>
        <dbReference type="SAM" id="MobiDB-lite"/>
    </source>
</evidence>
<evidence type="ECO:0000313" key="2">
    <source>
        <dbReference type="EMBL" id="CAK9215513.1"/>
    </source>
</evidence>
<evidence type="ECO:0000313" key="3">
    <source>
        <dbReference type="Proteomes" id="UP001497512"/>
    </source>
</evidence>
<feature type="compositionally biased region" description="Basic and acidic residues" evidence="1">
    <location>
        <begin position="27"/>
        <end position="36"/>
    </location>
</feature>
<sequence length="400" mass="41112">MSQVYEGSEGENAVVAEDDQNGGTKSFVEKMKDKAKLPTLKNKMRKLKNKVPFGKNKNNGSDGTDDDRHSQEDNHEDDSGSGGEENESDNDDTKEQGTAAARTSDDVGFHPGSLPSEPHAVHDHLKKLPLDPTEEQSSTTREENDGNNLQAVDPESKSAAANNNNAGGGGGGGGGFTGLKNTVIGTAAAAAGAVGSKIGYYSGSDENAQETKKSSSAAPSTTGAGTRPAGKNYTQQATDTVVGMKNSVAASLGLDKPSDPNAPSFLDKTKGYMTTTSDAAKSFTAGATDRVYNSRDRVLTATAPGDEHKALAQQVTESLSKLPATLKESVFGTSSASSTVDSSANDKTPGKDETPAAPAPQGLVSGITGAVSSLFSKKGDTGSSAAVDHHPPPFPAHLDQ</sequence>
<feature type="compositionally biased region" description="Low complexity" evidence="1">
    <location>
        <begin position="333"/>
        <end position="343"/>
    </location>
</feature>
<name>A0ABP0U8R0_9BRYO</name>
<proteinExistence type="predicted"/>
<feature type="region of interest" description="Disordered" evidence="1">
    <location>
        <begin position="197"/>
        <end position="238"/>
    </location>
</feature>
<accession>A0ABP0U8R0</accession>